<evidence type="ECO:0000313" key="3">
    <source>
        <dbReference type="Proteomes" id="UP001177769"/>
    </source>
</evidence>
<dbReference type="InterPro" id="IPR013096">
    <property type="entry name" value="Cupin_2"/>
</dbReference>
<dbReference type="Gene3D" id="2.60.120.10">
    <property type="entry name" value="Jelly Rolls"/>
    <property type="match status" value="1"/>
</dbReference>
<proteinExistence type="predicted"/>
<name>A0AA95NJ95_9BURK</name>
<dbReference type="CDD" id="cd02230">
    <property type="entry name" value="cupin_HP0902-like"/>
    <property type="match status" value="1"/>
</dbReference>
<keyword evidence="3" id="KW-1185">Reference proteome</keyword>
<dbReference type="Proteomes" id="UP001177769">
    <property type="component" value="Chromosome"/>
</dbReference>
<dbReference type="Pfam" id="PF07883">
    <property type="entry name" value="Cupin_2"/>
    <property type="match status" value="1"/>
</dbReference>
<protein>
    <submittedName>
        <fullName evidence="2">Cupin domain-containing protein</fullName>
    </submittedName>
</protein>
<reference evidence="2" key="1">
    <citation type="submission" date="2023-01" db="EMBL/GenBank/DDBJ databases">
        <title>Whole genome sequence of Paucibacter sp. S2-9 isolated from pond sediment.</title>
        <authorList>
            <person name="Jung J.Y."/>
        </authorList>
    </citation>
    <scope>NUCLEOTIDE SEQUENCE</scope>
    <source>
        <strain evidence="2">S2-9</strain>
    </source>
</reference>
<evidence type="ECO:0000259" key="1">
    <source>
        <dbReference type="Pfam" id="PF07883"/>
    </source>
</evidence>
<dbReference type="SUPFAM" id="SSF51182">
    <property type="entry name" value="RmlC-like cupins"/>
    <property type="match status" value="1"/>
</dbReference>
<dbReference type="InterPro" id="IPR014710">
    <property type="entry name" value="RmlC-like_jellyroll"/>
</dbReference>
<dbReference type="InterPro" id="IPR011051">
    <property type="entry name" value="RmlC_Cupin_sf"/>
</dbReference>
<gene>
    <name evidence="2" type="ORF">PFX98_08685</name>
</gene>
<feature type="domain" description="Cupin type-2" evidence="1">
    <location>
        <begin position="40"/>
        <end position="102"/>
    </location>
</feature>
<sequence>MALLHASSAEPIDIRPLGARLMSEKTVALFKSSELEVMRLVLAAGKAFPPHKVAGEITIQCIEGRLDVTIDGASHVLEAGQLLFLAGGVVHGVAALQDSSALVTISLPR</sequence>
<organism evidence="2 3">
    <name type="scientific">Paucibacter sediminis</name>
    <dbReference type="NCBI Taxonomy" id="3019553"/>
    <lineage>
        <taxon>Bacteria</taxon>
        <taxon>Pseudomonadati</taxon>
        <taxon>Pseudomonadota</taxon>
        <taxon>Betaproteobacteria</taxon>
        <taxon>Burkholderiales</taxon>
        <taxon>Sphaerotilaceae</taxon>
        <taxon>Roseateles</taxon>
    </lineage>
</organism>
<dbReference type="KEGG" id="pais:PFX98_08685"/>
<accession>A0AA95NJ95</accession>
<evidence type="ECO:0000313" key="2">
    <source>
        <dbReference type="EMBL" id="WIT13679.1"/>
    </source>
</evidence>
<dbReference type="AlphaFoldDB" id="A0AA95NJ95"/>
<dbReference type="EMBL" id="CP116346">
    <property type="protein sequence ID" value="WIT13679.1"/>
    <property type="molecule type" value="Genomic_DNA"/>
</dbReference>